<feature type="domain" description="LOB" evidence="2">
    <location>
        <begin position="9"/>
        <end position="112"/>
    </location>
</feature>
<dbReference type="PROSITE" id="PS50891">
    <property type="entry name" value="LOB"/>
    <property type="match status" value="1"/>
</dbReference>
<dbReference type="InterPro" id="IPR004883">
    <property type="entry name" value="LOB"/>
</dbReference>
<accession>A0AAD5JBJ8</accession>
<gene>
    <name evidence="3" type="ORF">LWI28_024010</name>
</gene>
<name>A0AAD5JBJ8_ACENE</name>
<dbReference type="PANTHER" id="PTHR31301:SF21">
    <property type="entry name" value="LOB DOMAIN-CONTAINING PROTEIN 27-RELATED"/>
    <property type="match status" value="1"/>
</dbReference>
<keyword evidence="4" id="KW-1185">Reference proteome</keyword>
<reference evidence="3" key="1">
    <citation type="journal article" date="2022" name="Plant J.">
        <title>Strategies of tolerance reflected in two North American maple genomes.</title>
        <authorList>
            <person name="McEvoy S.L."/>
            <person name="Sezen U.U."/>
            <person name="Trouern-Trend A."/>
            <person name="McMahon S.M."/>
            <person name="Schaberg P.G."/>
            <person name="Yang J."/>
            <person name="Wegrzyn J.L."/>
            <person name="Swenson N.G."/>
        </authorList>
    </citation>
    <scope>NUCLEOTIDE SEQUENCE</scope>
    <source>
        <strain evidence="3">91603</strain>
    </source>
</reference>
<dbReference type="EMBL" id="JAJSOW010000004">
    <property type="protein sequence ID" value="KAI9192517.1"/>
    <property type="molecule type" value="Genomic_DNA"/>
</dbReference>
<reference evidence="3" key="2">
    <citation type="submission" date="2023-02" db="EMBL/GenBank/DDBJ databases">
        <authorList>
            <person name="Swenson N.G."/>
            <person name="Wegrzyn J.L."/>
            <person name="Mcevoy S.L."/>
        </authorList>
    </citation>
    <scope>NUCLEOTIDE SEQUENCE</scope>
    <source>
        <strain evidence="3">91603</strain>
        <tissue evidence="3">Leaf</tissue>
    </source>
</reference>
<comment type="caution">
    <text evidence="3">The sequence shown here is derived from an EMBL/GenBank/DDBJ whole genome shotgun (WGS) entry which is preliminary data.</text>
</comment>
<comment type="similarity">
    <text evidence="1">Belongs to the LOB domain-containing protein family.</text>
</comment>
<dbReference type="Proteomes" id="UP001064489">
    <property type="component" value="Chromosome 6"/>
</dbReference>
<dbReference type="Pfam" id="PF03195">
    <property type="entry name" value="LOB"/>
    <property type="match status" value="1"/>
</dbReference>
<dbReference type="AlphaFoldDB" id="A0AAD5JBJ8"/>
<evidence type="ECO:0000313" key="3">
    <source>
        <dbReference type="EMBL" id="KAI9192517.1"/>
    </source>
</evidence>
<proteinExistence type="inferred from homology"/>
<sequence length="112" mass="13164">MDRNQNQRPAGAACNHHRRRCPPNCFIAKYFPHDQSVNFADAHKLFGIGNIVKWAKDVERLGVIMRRRNSNCQSLDLYRPKGFQDFHNLQPNPFSKVQRFRESIPCFLTFCK</sequence>
<organism evidence="3 4">
    <name type="scientific">Acer negundo</name>
    <name type="common">Box elder</name>
    <dbReference type="NCBI Taxonomy" id="4023"/>
    <lineage>
        <taxon>Eukaryota</taxon>
        <taxon>Viridiplantae</taxon>
        <taxon>Streptophyta</taxon>
        <taxon>Embryophyta</taxon>
        <taxon>Tracheophyta</taxon>
        <taxon>Spermatophyta</taxon>
        <taxon>Magnoliopsida</taxon>
        <taxon>eudicotyledons</taxon>
        <taxon>Gunneridae</taxon>
        <taxon>Pentapetalae</taxon>
        <taxon>rosids</taxon>
        <taxon>malvids</taxon>
        <taxon>Sapindales</taxon>
        <taxon>Sapindaceae</taxon>
        <taxon>Hippocastanoideae</taxon>
        <taxon>Acereae</taxon>
        <taxon>Acer</taxon>
    </lineage>
</organism>
<evidence type="ECO:0000313" key="4">
    <source>
        <dbReference type="Proteomes" id="UP001064489"/>
    </source>
</evidence>
<evidence type="ECO:0000259" key="2">
    <source>
        <dbReference type="PROSITE" id="PS50891"/>
    </source>
</evidence>
<protein>
    <recommendedName>
        <fullName evidence="2">LOB domain-containing protein</fullName>
    </recommendedName>
</protein>
<dbReference type="PANTHER" id="PTHR31301">
    <property type="entry name" value="LOB DOMAIN-CONTAINING PROTEIN 4-RELATED"/>
    <property type="match status" value="1"/>
</dbReference>
<evidence type="ECO:0000256" key="1">
    <source>
        <dbReference type="ARBA" id="ARBA00005474"/>
    </source>
</evidence>